<keyword evidence="2" id="KW-1185">Reference proteome</keyword>
<dbReference type="Proteomes" id="UP001234297">
    <property type="component" value="Chromosome 3"/>
</dbReference>
<comment type="caution">
    <text evidence="1">The sequence shown here is derived from an EMBL/GenBank/DDBJ whole genome shotgun (WGS) entry which is preliminary data.</text>
</comment>
<name>A0ACC2LXN0_PERAE</name>
<protein>
    <submittedName>
        <fullName evidence="1">Uncharacterized protein</fullName>
    </submittedName>
</protein>
<gene>
    <name evidence="1" type="ORF">MRB53_012066</name>
</gene>
<reference evidence="1 2" key="1">
    <citation type="journal article" date="2022" name="Hortic Res">
        <title>A haplotype resolved chromosomal level avocado genome allows analysis of novel avocado genes.</title>
        <authorList>
            <person name="Nath O."/>
            <person name="Fletcher S.J."/>
            <person name="Hayward A."/>
            <person name="Shaw L.M."/>
            <person name="Masouleh A.K."/>
            <person name="Furtado A."/>
            <person name="Henry R.J."/>
            <person name="Mitter N."/>
        </authorList>
    </citation>
    <scope>NUCLEOTIDE SEQUENCE [LARGE SCALE GENOMIC DNA]</scope>
    <source>
        <strain evidence="2">cv. Hass</strain>
    </source>
</reference>
<sequence length="602" mass="69562">MPHKERIEALETHMQTLGMEMQQRFDQMADMLRGKKKAKRGRRARSQDSQSSGSSSQSPTENDSDNVEDVSSDDEEEQPKNKYKEKNKPKMTFPSFKGEDPISRLSRARQFFSFQEVKSNERVEYASFFLKGEANQWWQWVRRLYRKKHKSVRWKDFERELVARFGPTGYVDHDEALSRIKQTGDLRSYLKEYERLSMLVHGWQERALLGTFIGGLKPELAKEIKVAKPRTVRKAIELARLEDEHMTDVRRGWRPDQWRTINPVNDSTGIQMRVDLLVLPLSGLDIVLGVQWLSGLGCVASNYKQMTMEFQWGDSWVKFAAATVEGLKAVTSSSLQKICKSGGQCFSIQEVNTVNYSSEQPDVIWPQEIEALLQEFISVIEEPKSIPPKRFFDHKIPLQDEAKPDEIRTRGQTCSYYTALRAKIHESQEAVTDYTERDGIIIHKGRTVVPANQELRQQILHHFHDSVVGGHSGVYRTWLKRRIGNSSIVETQLPVMDQDGDVILQPSRALEYRQMKRGNRVRWEVLIQWDSLPPEESTWEDLSLMKLQFPSLVLEDKDKLKGGRNDEDQGKQNNSSFVDSASSPIKVIKLLSIPLYSLEVWK</sequence>
<evidence type="ECO:0000313" key="1">
    <source>
        <dbReference type="EMBL" id="KAJ8637799.1"/>
    </source>
</evidence>
<dbReference type="EMBL" id="CM056811">
    <property type="protein sequence ID" value="KAJ8637799.1"/>
    <property type="molecule type" value="Genomic_DNA"/>
</dbReference>
<proteinExistence type="predicted"/>
<accession>A0ACC2LXN0</accession>
<organism evidence="1 2">
    <name type="scientific">Persea americana</name>
    <name type="common">Avocado</name>
    <dbReference type="NCBI Taxonomy" id="3435"/>
    <lineage>
        <taxon>Eukaryota</taxon>
        <taxon>Viridiplantae</taxon>
        <taxon>Streptophyta</taxon>
        <taxon>Embryophyta</taxon>
        <taxon>Tracheophyta</taxon>
        <taxon>Spermatophyta</taxon>
        <taxon>Magnoliopsida</taxon>
        <taxon>Magnoliidae</taxon>
        <taxon>Laurales</taxon>
        <taxon>Lauraceae</taxon>
        <taxon>Persea</taxon>
    </lineage>
</organism>
<evidence type="ECO:0000313" key="2">
    <source>
        <dbReference type="Proteomes" id="UP001234297"/>
    </source>
</evidence>